<feature type="compositionally biased region" description="Polar residues" evidence="1">
    <location>
        <begin position="208"/>
        <end position="225"/>
    </location>
</feature>
<evidence type="ECO:0000313" key="3">
    <source>
        <dbReference type="EMBL" id="KAI1701511.1"/>
    </source>
</evidence>
<evidence type="ECO:0000313" key="4">
    <source>
        <dbReference type="Proteomes" id="UP001201812"/>
    </source>
</evidence>
<feature type="compositionally biased region" description="Low complexity" evidence="1">
    <location>
        <begin position="233"/>
        <end position="261"/>
    </location>
</feature>
<proteinExistence type="predicted"/>
<reference evidence="3" key="1">
    <citation type="submission" date="2022-01" db="EMBL/GenBank/DDBJ databases">
        <title>Genome Sequence Resource for Two Populations of Ditylenchus destructor, the Migratory Endoparasitic Phytonematode.</title>
        <authorList>
            <person name="Zhang H."/>
            <person name="Lin R."/>
            <person name="Xie B."/>
        </authorList>
    </citation>
    <scope>NUCLEOTIDE SEQUENCE</scope>
    <source>
        <strain evidence="3">BazhouSP</strain>
    </source>
</reference>
<evidence type="ECO:0000256" key="2">
    <source>
        <dbReference type="SAM" id="SignalP"/>
    </source>
</evidence>
<feature type="chain" id="PRO_5042167246" evidence="2">
    <location>
        <begin position="23"/>
        <end position="283"/>
    </location>
</feature>
<organism evidence="3 4">
    <name type="scientific">Ditylenchus destructor</name>
    <dbReference type="NCBI Taxonomy" id="166010"/>
    <lineage>
        <taxon>Eukaryota</taxon>
        <taxon>Metazoa</taxon>
        <taxon>Ecdysozoa</taxon>
        <taxon>Nematoda</taxon>
        <taxon>Chromadorea</taxon>
        <taxon>Rhabditida</taxon>
        <taxon>Tylenchina</taxon>
        <taxon>Tylenchomorpha</taxon>
        <taxon>Sphaerularioidea</taxon>
        <taxon>Anguinidae</taxon>
        <taxon>Anguininae</taxon>
        <taxon>Ditylenchus</taxon>
    </lineage>
</organism>
<feature type="signal peptide" evidence="2">
    <location>
        <begin position="1"/>
        <end position="22"/>
    </location>
</feature>
<gene>
    <name evidence="3" type="ORF">DdX_16055</name>
</gene>
<accession>A0AAD4MU86</accession>
<keyword evidence="4" id="KW-1185">Reference proteome</keyword>
<sequence>MALFKILLSYLILCLVKRNAECRECGYSCIWPGTGRITNTYETCFNLYEYLYCVEIDPNCDDANLKQQKDFWANLDKDCKESYDTIEFCSYQAGGFCKPGDACDRVGNECRDKISGIPTCKTFGCKSSGLVCDVIANRCRDPKFHHPSRPACRADCPAYAFCNATTNMCQMKDTDQNSTKSPVPTTPMSPTTTDDPTSSTIPLLTTEFLGSSTPDANTTTDSMLATSPKPVATQPSSRVTVSPTPSTSTKTPPTPSTPESSAVGHQMKFSIMCIIGPILWLFV</sequence>
<keyword evidence="2" id="KW-0732">Signal</keyword>
<dbReference type="EMBL" id="JAKKPZ010000117">
    <property type="protein sequence ID" value="KAI1701511.1"/>
    <property type="molecule type" value="Genomic_DNA"/>
</dbReference>
<protein>
    <submittedName>
        <fullName evidence="3">Uncharacterized protein</fullName>
    </submittedName>
</protein>
<dbReference type="Proteomes" id="UP001201812">
    <property type="component" value="Unassembled WGS sequence"/>
</dbReference>
<comment type="caution">
    <text evidence="3">The sequence shown here is derived from an EMBL/GenBank/DDBJ whole genome shotgun (WGS) entry which is preliminary data.</text>
</comment>
<evidence type="ECO:0000256" key="1">
    <source>
        <dbReference type="SAM" id="MobiDB-lite"/>
    </source>
</evidence>
<name>A0AAD4MU86_9BILA</name>
<feature type="compositionally biased region" description="Low complexity" evidence="1">
    <location>
        <begin position="178"/>
        <end position="200"/>
    </location>
</feature>
<dbReference type="AlphaFoldDB" id="A0AAD4MU86"/>
<feature type="region of interest" description="Disordered" evidence="1">
    <location>
        <begin position="173"/>
        <end position="263"/>
    </location>
</feature>